<name>A0A8E2JPK3_9PEZI</name>
<organism evidence="1 2">
    <name type="scientific">Glonium stellatum</name>
    <dbReference type="NCBI Taxonomy" id="574774"/>
    <lineage>
        <taxon>Eukaryota</taxon>
        <taxon>Fungi</taxon>
        <taxon>Dikarya</taxon>
        <taxon>Ascomycota</taxon>
        <taxon>Pezizomycotina</taxon>
        <taxon>Dothideomycetes</taxon>
        <taxon>Pleosporomycetidae</taxon>
        <taxon>Gloniales</taxon>
        <taxon>Gloniaceae</taxon>
        <taxon>Glonium</taxon>
    </lineage>
</organism>
<accession>A0A8E2JPK3</accession>
<protein>
    <submittedName>
        <fullName evidence="1">Uncharacterized protein</fullName>
    </submittedName>
</protein>
<dbReference type="Proteomes" id="UP000250140">
    <property type="component" value="Unassembled WGS sequence"/>
</dbReference>
<dbReference type="EMBL" id="KV750405">
    <property type="protein sequence ID" value="OCL04940.1"/>
    <property type="molecule type" value="Genomic_DNA"/>
</dbReference>
<gene>
    <name evidence="1" type="ORF">AOQ84DRAFT_106598</name>
</gene>
<dbReference type="AlphaFoldDB" id="A0A8E2JPK3"/>
<sequence length="85" mass="9926">MNLLRGLHRRNFCWSAYQAFLFVNSSALCGRLKKRCSLLLFYYWRWAVTEATLQSGSSSPLDRVASLEPVVNHFYRISARLRHST</sequence>
<proteinExistence type="predicted"/>
<evidence type="ECO:0000313" key="1">
    <source>
        <dbReference type="EMBL" id="OCL04940.1"/>
    </source>
</evidence>
<reference evidence="1 2" key="1">
    <citation type="journal article" date="2016" name="Nat. Commun.">
        <title>Ectomycorrhizal ecology is imprinted in the genome of the dominant symbiotic fungus Cenococcum geophilum.</title>
        <authorList>
            <consortium name="DOE Joint Genome Institute"/>
            <person name="Peter M."/>
            <person name="Kohler A."/>
            <person name="Ohm R.A."/>
            <person name="Kuo A."/>
            <person name="Krutzmann J."/>
            <person name="Morin E."/>
            <person name="Arend M."/>
            <person name="Barry K.W."/>
            <person name="Binder M."/>
            <person name="Choi C."/>
            <person name="Clum A."/>
            <person name="Copeland A."/>
            <person name="Grisel N."/>
            <person name="Haridas S."/>
            <person name="Kipfer T."/>
            <person name="LaButti K."/>
            <person name="Lindquist E."/>
            <person name="Lipzen A."/>
            <person name="Maire R."/>
            <person name="Meier B."/>
            <person name="Mihaltcheva S."/>
            <person name="Molinier V."/>
            <person name="Murat C."/>
            <person name="Poggeler S."/>
            <person name="Quandt C.A."/>
            <person name="Sperisen C."/>
            <person name="Tritt A."/>
            <person name="Tisserant E."/>
            <person name="Crous P.W."/>
            <person name="Henrissat B."/>
            <person name="Nehls U."/>
            <person name="Egli S."/>
            <person name="Spatafora J.W."/>
            <person name="Grigoriev I.V."/>
            <person name="Martin F.M."/>
        </authorList>
    </citation>
    <scope>NUCLEOTIDE SEQUENCE [LARGE SCALE GENOMIC DNA]</scope>
    <source>
        <strain evidence="1 2">CBS 207.34</strain>
    </source>
</reference>
<keyword evidence="2" id="KW-1185">Reference proteome</keyword>
<evidence type="ECO:0000313" key="2">
    <source>
        <dbReference type="Proteomes" id="UP000250140"/>
    </source>
</evidence>